<dbReference type="Gene3D" id="6.10.140.190">
    <property type="match status" value="1"/>
</dbReference>
<dbReference type="InterPro" id="IPR005149">
    <property type="entry name" value="Tscrpt_reg_PadR_N"/>
</dbReference>
<evidence type="ECO:0000259" key="2">
    <source>
        <dbReference type="Pfam" id="PF10400"/>
    </source>
</evidence>
<dbReference type="InterPro" id="IPR018309">
    <property type="entry name" value="Tscrpt_reg_PadR_C"/>
</dbReference>
<protein>
    <recommendedName>
        <fullName evidence="5">Transcriptional regulator</fullName>
    </recommendedName>
</protein>
<gene>
    <name evidence="3" type="ORF">ATY37_14825</name>
</gene>
<dbReference type="Proteomes" id="UP000075346">
    <property type="component" value="Unassembled WGS sequence"/>
</dbReference>
<reference evidence="4" key="1">
    <citation type="submission" date="2015-12" db="EMBL/GenBank/DDBJ databases">
        <authorList>
            <person name="Shamseldin A."/>
            <person name="Moawad H."/>
            <person name="Abd El-Rahim W.M."/>
            <person name="Sadowsky M.J."/>
        </authorList>
    </citation>
    <scope>NUCLEOTIDE SEQUENCE [LARGE SCALE GENOMIC DNA]</scope>
    <source>
        <strain evidence="4">2538-88</strain>
    </source>
</reference>
<comment type="caution">
    <text evidence="3">The sequence shown here is derived from an EMBL/GenBank/DDBJ whole genome shotgun (WGS) entry which is preliminary data.</text>
</comment>
<dbReference type="EMBL" id="LOBR01000032">
    <property type="protein sequence ID" value="KYN88878.1"/>
    <property type="molecule type" value="Genomic_DNA"/>
</dbReference>
<organism evidence="3 4">
    <name type="scientific">Vibrio cidicii</name>
    <dbReference type="NCBI Taxonomy" id="1763883"/>
    <lineage>
        <taxon>Bacteria</taxon>
        <taxon>Pseudomonadati</taxon>
        <taxon>Pseudomonadota</taxon>
        <taxon>Gammaproteobacteria</taxon>
        <taxon>Vibrionales</taxon>
        <taxon>Vibrionaceae</taxon>
        <taxon>Vibrio</taxon>
    </lineage>
</organism>
<dbReference type="PANTHER" id="PTHR43252:SF4">
    <property type="entry name" value="TRANSCRIPTIONAL REGULATORY PROTEIN"/>
    <property type="match status" value="1"/>
</dbReference>
<dbReference type="RefSeq" id="WP_061896921.1">
    <property type="nucleotide sequence ID" value="NZ_LOBR01000032.1"/>
</dbReference>
<evidence type="ECO:0000313" key="4">
    <source>
        <dbReference type="Proteomes" id="UP000075346"/>
    </source>
</evidence>
<accession>A0A151KYI4</accession>
<dbReference type="PANTHER" id="PTHR43252">
    <property type="entry name" value="TRANSCRIPTIONAL REGULATOR YQJI"/>
    <property type="match status" value="1"/>
</dbReference>
<dbReference type="Pfam" id="PF03551">
    <property type="entry name" value="PadR"/>
    <property type="match status" value="1"/>
</dbReference>
<dbReference type="InterPro" id="IPR036390">
    <property type="entry name" value="WH_DNA-bd_sf"/>
</dbReference>
<feature type="domain" description="Transcription regulator PadR N-terminal" evidence="1">
    <location>
        <begin position="16"/>
        <end position="82"/>
    </location>
</feature>
<dbReference type="Gene3D" id="1.10.10.10">
    <property type="entry name" value="Winged helix-like DNA-binding domain superfamily/Winged helix DNA-binding domain"/>
    <property type="match status" value="1"/>
</dbReference>
<evidence type="ECO:0008006" key="5">
    <source>
        <dbReference type="Google" id="ProtNLM"/>
    </source>
</evidence>
<dbReference type="AlphaFoldDB" id="A0A151KYI4"/>
<feature type="domain" description="Transcription regulator PadR C-terminal" evidence="2">
    <location>
        <begin position="94"/>
        <end position="171"/>
    </location>
</feature>
<name>A0A151KYI4_9VIBR</name>
<sequence length="174" mass="19991">MKLPTLLLACINRSKDGLTGYDLTKKFSEQLFFIWSANHQQVYRELNKMAEQKHLSCRLEPQDGKPDRKIYTITESGKRFLSNSLPEKTPLPVIRDALSANLFAAESANKSDSLWEHLERQQASCSQRLDKLNKQRELIAASGDLLELLLIDRQIRLLQAEVEWLIDAHEKICA</sequence>
<dbReference type="InterPro" id="IPR036388">
    <property type="entry name" value="WH-like_DNA-bd_sf"/>
</dbReference>
<dbReference type="Pfam" id="PF10400">
    <property type="entry name" value="Vir_act_alpha_C"/>
    <property type="match status" value="1"/>
</dbReference>
<evidence type="ECO:0000313" key="3">
    <source>
        <dbReference type="EMBL" id="KYN88878.1"/>
    </source>
</evidence>
<dbReference type="SUPFAM" id="SSF46785">
    <property type="entry name" value="Winged helix' DNA-binding domain"/>
    <property type="match status" value="1"/>
</dbReference>
<evidence type="ECO:0000259" key="1">
    <source>
        <dbReference type="Pfam" id="PF03551"/>
    </source>
</evidence>
<proteinExistence type="predicted"/>